<dbReference type="SUPFAM" id="SSF63829">
    <property type="entry name" value="Calcium-dependent phosphotriesterase"/>
    <property type="match status" value="1"/>
</dbReference>
<dbReference type="Gene3D" id="2.120.10.30">
    <property type="entry name" value="TolB, C-terminal domain"/>
    <property type="match status" value="1"/>
</dbReference>
<dbReference type="EMBL" id="CP063458">
    <property type="protein sequence ID" value="QOV92473.1"/>
    <property type="molecule type" value="Genomic_DNA"/>
</dbReference>
<feature type="signal peptide" evidence="1">
    <location>
        <begin position="1"/>
        <end position="22"/>
    </location>
</feature>
<protein>
    <recommendedName>
        <fullName evidence="4">Large, multifunctional secreted protein</fullName>
    </recommendedName>
</protein>
<proteinExistence type="predicted"/>
<dbReference type="PANTHER" id="PTHR33546">
    <property type="entry name" value="LARGE, MULTIFUNCTIONAL SECRETED PROTEIN-RELATED"/>
    <property type="match status" value="1"/>
</dbReference>
<keyword evidence="3" id="KW-1185">Reference proteome</keyword>
<evidence type="ECO:0000313" key="3">
    <source>
        <dbReference type="Proteomes" id="UP000593765"/>
    </source>
</evidence>
<evidence type="ECO:0000313" key="2">
    <source>
        <dbReference type="EMBL" id="QOV92473.1"/>
    </source>
</evidence>
<evidence type="ECO:0000256" key="1">
    <source>
        <dbReference type="SAM" id="SignalP"/>
    </source>
</evidence>
<evidence type="ECO:0008006" key="4">
    <source>
        <dbReference type="Google" id="ProtNLM"/>
    </source>
</evidence>
<accession>A0A7M2X421</accession>
<feature type="chain" id="PRO_5034578212" description="Large, multifunctional secreted protein" evidence="1">
    <location>
        <begin position="23"/>
        <end position="498"/>
    </location>
</feature>
<dbReference type="AlphaFoldDB" id="A0A7M2X421"/>
<dbReference type="InterPro" id="IPR011042">
    <property type="entry name" value="6-blade_b-propeller_TolB-like"/>
</dbReference>
<dbReference type="KEGG" id="hbs:IPV69_18795"/>
<dbReference type="PANTHER" id="PTHR33546:SF1">
    <property type="entry name" value="LARGE, MULTIFUNCTIONAL SECRETED PROTEIN"/>
    <property type="match status" value="1"/>
</dbReference>
<keyword evidence="1" id="KW-0732">Signal</keyword>
<organism evidence="2 3">
    <name type="scientific">Humisphaera borealis</name>
    <dbReference type="NCBI Taxonomy" id="2807512"/>
    <lineage>
        <taxon>Bacteria</taxon>
        <taxon>Pseudomonadati</taxon>
        <taxon>Planctomycetota</taxon>
        <taxon>Phycisphaerae</taxon>
        <taxon>Tepidisphaerales</taxon>
        <taxon>Tepidisphaeraceae</taxon>
        <taxon>Humisphaera</taxon>
    </lineage>
</organism>
<sequence length="498" mass="54425">MASTRCLIAIVLIAALSSAAKAAEDLGAMWGTATEEAKYYPIVNIPIPATVPMRPGGLEVLPDGRLAVGTRRGDIYFVSGVFESTPKPEYHLFATGQDEIFSLSWKDGAMTATTWGEVTRISDSDGDGVADRYDTLSNNWGYAEGHEFAFGSKHDPEGNIWVALGLSGSYESHNLFRGWAVKVTPAGKMIPVCSGLRSPGGVGANAAGAMFVIESQGPWNGSCSLKHLKPGAFLGHPASYNWYPFAIGMPTPSVTPASQSRMAVEKRRVKELVPPAVRFPYIKMGRSISGFRLDNTRGKFGPFENQFFLGDYTLSLIMRATTEEVNGVWQGACYPFREGLATGIMNVEFSPTGHLIAGGFTTNSQWPVRGTEPFALQRIEWSGVVPFEIKEINIRNDGFLINFTKPVDKQVASRTDSYNITTYTHIYHAGYGSPEVDQTTPKVLRAVPSDDGMSVRVTLDKIMEDHIHDFDLAKITSQQGTPLLHTKAYYTVNEIPTK</sequence>
<reference evidence="2 3" key="1">
    <citation type="submission" date="2020-10" db="EMBL/GenBank/DDBJ databases">
        <title>Wide distribution of Phycisphaera-like planctomycetes from WD2101 soil group in peatlands and genome analysis of the first cultivated representative.</title>
        <authorList>
            <person name="Dedysh S.N."/>
            <person name="Beletsky A.V."/>
            <person name="Ivanova A."/>
            <person name="Kulichevskaya I.S."/>
            <person name="Suzina N.E."/>
            <person name="Philippov D.A."/>
            <person name="Rakitin A.L."/>
            <person name="Mardanov A.V."/>
            <person name="Ravin N.V."/>
        </authorList>
    </citation>
    <scope>NUCLEOTIDE SEQUENCE [LARGE SCALE GENOMIC DNA]</scope>
    <source>
        <strain evidence="2 3">M1803</strain>
    </source>
</reference>
<name>A0A7M2X421_9BACT</name>
<gene>
    <name evidence="2" type="ORF">IPV69_18795</name>
</gene>
<dbReference type="Proteomes" id="UP000593765">
    <property type="component" value="Chromosome"/>
</dbReference>